<gene>
    <name evidence="1" type="ORF">SYYSPA8_33765</name>
</gene>
<accession>A0ABQ5P9X4</accession>
<reference evidence="1 2" key="1">
    <citation type="submission" date="2022-10" db="EMBL/GenBank/DDBJ databases">
        <title>Draft genome sequence of Streptomyces sp. YSPA8.</title>
        <authorList>
            <person name="Moriuchi R."/>
            <person name="Dohra H."/>
            <person name="Yamamura H."/>
            <person name="Kodani S."/>
        </authorList>
    </citation>
    <scope>NUCLEOTIDE SEQUENCE [LARGE SCALE GENOMIC DNA]</scope>
    <source>
        <strain evidence="1 2">YSPA8</strain>
    </source>
</reference>
<comment type="caution">
    <text evidence="1">The sequence shown here is derived from an EMBL/GenBank/DDBJ whole genome shotgun (WGS) entry which is preliminary data.</text>
</comment>
<sequence length="90" mass="9788">MTLHAEEAPDGSFELRMVKIYNCVVPTIRIVVPRVAFSAFVNEVRAGNLDHLLASDEEMTAALELVSWCTSDDAAGQNACDGHDDAEPCH</sequence>
<dbReference type="EMBL" id="BSBI01000019">
    <property type="protein sequence ID" value="GLF99372.1"/>
    <property type="molecule type" value="Genomic_DNA"/>
</dbReference>
<dbReference type="RefSeq" id="WP_323451308.1">
    <property type="nucleotide sequence ID" value="NZ_BSBI01000019.1"/>
</dbReference>
<keyword evidence="2" id="KW-1185">Reference proteome</keyword>
<organism evidence="1 2">
    <name type="scientific">Streptomyces yaizuensis</name>
    <dbReference type="NCBI Taxonomy" id="2989713"/>
    <lineage>
        <taxon>Bacteria</taxon>
        <taxon>Bacillati</taxon>
        <taxon>Actinomycetota</taxon>
        <taxon>Actinomycetes</taxon>
        <taxon>Kitasatosporales</taxon>
        <taxon>Streptomycetaceae</taxon>
        <taxon>Streptomyces</taxon>
    </lineage>
</organism>
<protein>
    <submittedName>
        <fullName evidence="1">Uncharacterized protein</fullName>
    </submittedName>
</protein>
<name>A0ABQ5P9X4_9ACTN</name>
<evidence type="ECO:0000313" key="1">
    <source>
        <dbReference type="EMBL" id="GLF99372.1"/>
    </source>
</evidence>
<evidence type="ECO:0000313" key="2">
    <source>
        <dbReference type="Proteomes" id="UP001291653"/>
    </source>
</evidence>
<proteinExistence type="predicted"/>
<dbReference type="Proteomes" id="UP001291653">
    <property type="component" value="Unassembled WGS sequence"/>
</dbReference>